<proteinExistence type="predicted"/>
<dbReference type="AlphaFoldDB" id="A0A7X0JV07"/>
<dbReference type="InterPro" id="IPR005122">
    <property type="entry name" value="Uracil-DNA_glycosylase-like"/>
</dbReference>
<dbReference type="InterPro" id="IPR047124">
    <property type="entry name" value="HI_0220.2"/>
</dbReference>
<name>A0A7X0JV07_9GAMM</name>
<sequence>MSVSKDWVIMSSSSTLLKKVRACRTCEKDLPLGPRPVLQYDSSATLLIVGQAPGRRVHESGRPFDDPSGVRLRQWLNVTEEEFYDPKRLAIVPMGFCYPGTGKSGDLPPRKECLQWREPLMEGLPNIQLTILLGQYAQRYHYPEHKGSLTDLVKQVDLDSSTIVPLPHPSPRNNRWLKQQPWFEEEFIPRLQHKLKAFF</sequence>
<dbReference type="InParanoid" id="A0A7X0JV07"/>
<dbReference type="SMART" id="SM00987">
    <property type="entry name" value="UreE_C"/>
    <property type="match status" value="1"/>
</dbReference>
<feature type="domain" description="Uracil-DNA glycosylase-like" evidence="1">
    <location>
        <begin position="37"/>
        <end position="192"/>
    </location>
</feature>
<evidence type="ECO:0000259" key="1">
    <source>
        <dbReference type="SMART" id="SM00986"/>
    </source>
</evidence>
<reference evidence="2 3" key="1">
    <citation type="submission" date="2020-08" db="EMBL/GenBank/DDBJ databases">
        <title>Genomic Encyclopedia of Type Strains, Phase IV (KMG-IV): sequencing the most valuable type-strain genomes for metagenomic binning, comparative biology and taxonomic classification.</title>
        <authorList>
            <person name="Goeker M."/>
        </authorList>
    </citation>
    <scope>NUCLEOTIDE SEQUENCE [LARGE SCALE GENOMIC DNA]</scope>
    <source>
        <strain evidence="2 3">DSM 22368</strain>
    </source>
</reference>
<evidence type="ECO:0000313" key="2">
    <source>
        <dbReference type="EMBL" id="MBB6521811.1"/>
    </source>
</evidence>
<dbReference type="SUPFAM" id="SSF52141">
    <property type="entry name" value="Uracil-DNA glycosylase-like"/>
    <property type="match status" value="1"/>
</dbReference>
<dbReference type="CDD" id="cd10033">
    <property type="entry name" value="UDG_like"/>
    <property type="match status" value="1"/>
</dbReference>
<comment type="caution">
    <text evidence="2">The sequence shown here is derived from an EMBL/GenBank/DDBJ whole genome shotgun (WGS) entry which is preliminary data.</text>
</comment>
<dbReference type="EMBL" id="JACHHT010000002">
    <property type="protein sequence ID" value="MBB6521811.1"/>
    <property type="molecule type" value="Genomic_DNA"/>
</dbReference>
<accession>A0A7X0JV07</accession>
<gene>
    <name evidence="2" type="ORF">HNR48_002096</name>
</gene>
<dbReference type="SMART" id="SM00986">
    <property type="entry name" value="UDG"/>
    <property type="match status" value="1"/>
</dbReference>
<dbReference type="PANTHER" id="PTHR42160:SF1">
    <property type="entry name" value="URACIL-DNA GLYCOSYLASE SUPERFAMILY PROTEIN"/>
    <property type="match status" value="1"/>
</dbReference>
<dbReference type="Pfam" id="PF03167">
    <property type="entry name" value="UDG"/>
    <property type="match status" value="1"/>
</dbReference>
<keyword evidence="3" id="KW-1185">Reference proteome</keyword>
<dbReference type="Gene3D" id="3.40.470.10">
    <property type="entry name" value="Uracil-DNA glycosylase-like domain"/>
    <property type="match status" value="1"/>
</dbReference>
<evidence type="ECO:0000313" key="3">
    <source>
        <dbReference type="Proteomes" id="UP000528457"/>
    </source>
</evidence>
<dbReference type="RefSeq" id="WP_341800997.1">
    <property type="nucleotide sequence ID" value="NZ_JAAONY010000002.1"/>
</dbReference>
<dbReference type="InterPro" id="IPR036895">
    <property type="entry name" value="Uracil-DNA_glycosylase-like_sf"/>
</dbReference>
<protein>
    <submittedName>
        <fullName evidence="2">Uracil-DNA glycosylase</fullName>
    </submittedName>
</protein>
<dbReference type="Proteomes" id="UP000528457">
    <property type="component" value="Unassembled WGS sequence"/>
</dbReference>
<dbReference type="PANTHER" id="PTHR42160">
    <property type="entry name" value="URACIL-DNA GLYCOSYLASE SUPERFAMILY PROTEIN"/>
    <property type="match status" value="1"/>
</dbReference>
<organism evidence="2 3">
    <name type="scientific">Pseudoteredinibacter isoporae</name>
    <dbReference type="NCBI Taxonomy" id="570281"/>
    <lineage>
        <taxon>Bacteria</taxon>
        <taxon>Pseudomonadati</taxon>
        <taxon>Pseudomonadota</taxon>
        <taxon>Gammaproteobacteria</taxon>
        <taxon>Cellvibrionales</taxon>
        <taxon>Cellvibrionaceae</taxon>
        <taxon>Pseudoteredinibacter</taxon>
    </lineage>
</organism>